<sequence length="240" mass="27495">MVTRGRKAEILHQSSIELRTSIVELFVPSLSQNQRVQEKEDKDENEEQEKEKEENEEIEIKMILPSLFIITLSILFYCNAAPATYDQRQDGKMNVRADLDNFFFVFVTKGSLFNDLSFLDFKSMARQLMVGQKNKIDKQDEPISLLTNENVSENVKTGKPYKVDIVRIPKNNNESLQDLKELGKQDERLNNQKNEDLELTDQLNNSQSLSENSSGSALKQEVERTSSGQQDSANTVNKLQ</sequence>
<dbReference type="EMBL" id="JACSDZ010000022">
    <property type="protein sequence ID" value="KAF7381002.1"/>
    <property type="molecule type" value="Genomic_DNA"/>
</dbReference>
<gene>
    <name evidence="3" type="ORF">HZH68_015877</name>
</gene>
<feature type="compositionally biased region" description="Polar residues" evidence="1">
    <location>
        <begin position="225"/>
        <end position="240"/>
    </location>
</feature>
<feature type="region of interest" description="Disordered" evidence="1">
    <location>
        <begin position="202"/>
        <end position="240"/>
    </location>
</feature>
<feature type="transmembrane region" description="Helical" evidence="2">
    <location>
        <begin position="62"/>
        <end position="82"/>
    </location>
</feature>
<reference evidence="3" key="1">
    <citation type="journal article" date="2020" name="G3 (Bethesda)">
        <title>High-Quality Assemblies for Three Invasive Social Wasps from the &lt;i&gt;Vespula&lt;/i&gt; Genus.</title>
        <authorList>
            <person name="Harrop T.W.R."/>
            <person name="Guhlin J."/>
            <person name="McLaughlin G.M."/>
            <person name="Permina E."/>
            <person name="Stockwell P."/>
            <person name="Gilligan J."/>
            <person name="Le Lec M.F."/>
            <person name="Gruber M.A.M."/>
            <person name="Quinn O."/>
            <person name="Lovegrove M."/>
            <person name="Duncan E.J."/>
            <person name="Remnant E.J."/>
            <person name="Van Eeckhoven J."/>
            <person name="Graham B."/>
            <person name="Knapp R.A."/>
            <person name="Langford K.W."/>
            <person name="Kronenberg Z."/>
            <person name="Press M.O."/>
            <person name="Eacker S.M."/>
            <person name="Wilson-Rankin E.E."/>
            <person name="Purcell J."/>
            <person name="Lester P.J."/>
            <person name="Dearden P.K."/>
        </authorList>
    </citation>
    <scope>NUCLEOTIDE SEQUENCE</scope>
    <source>
        <strain evidence="3">Linc-1</strain>
    </source>
</reference>
<dbReference type="Proteomes" id="UP000617340">
    <property type="component" value="Unassembled WGS sequence"/>
</dbReference>
<keyword evidence="2" id="KW-0812">Transmembrane</keyword>
<comment type="caution">
    <text evidence="3">The sequence shown here is derived from an EMBL/GenBank/DDBJ whole genome shotgun (WGS) entry which is preliminary data.</text>
</comment>
<keyword evidence="4" id="KW-1185">Reference proteome</keyword>
<proteinExistence type="predicted"/>
<evidence type="ECO:0000256" key="2">
    <source>
        <dbReference type="SAM" id="Phobius"/>
    </source>
</evidence>
<accession>A0A834MQ05</accession>
<evidence type="ECO:0000313" key="3">
    <source>
        <dbReference type="EMBL" id="KAF7381002.1"/>
    </source>
</evidence>
<protein>
    <submittedName>
        <fullName evidence="3">Uncharacterized protein</fullName>
    </submittedName>
</protein>
<organism evidence="3 4">
    <name type="scientific">Vespula germanica</name>
    <name type="common">German yellow jacket</name>
    <name type="synonym">Paravespula germanica</name>
    <dbReference type="NCBI Taxonomy" id="30212"/>
    <lineage>
        <taxon>Eukaryota</taxon>
        <taxon>Metazoa</taxon>
        <taxon>Ecdysozoa</taxon>
        <taxon>Arthropoda</taxon>
        <taxon>Hexapoda</taxon>
        <taxon>Insecta</taxon>
        <taxon>Pterygota</taxon>
        <taxon>Neoptera</taxon>
        <taxon>Endopterygota</taxon>
        <taxon>Hymenoptera</taxon>
        <taxon>Apocrita</taxon>
        <taxon>Aculeata</taxon>
        <taxon>Vespoidea</taxon>
        <taxon>Vespidae</taxon>
        <taxon>Vespinae</taxon>
        <taxon>Vespula</taxon>
    </lineage>
</organism>
<dbReference type="AlphaFoldDB" id="A0A834MQ05"/>
<feature type="compositionally biased region" description="Low complexity" evidence="1">
    <location>
        <begin position="203"/>
        <end position="218"/>
    </location>
</feature>
<evidence type="ECO:0000313" key="4">
    <source>
        <dbReference type="Proteomes" id="UP000617340"/>
    </source>
</evidence>
<feature type="region of interest" description="Disordered" evidence="1">
    <location>
        <begin position="34"/>
        <end position="56"/>
    </location>
</feature>
<keyword evidence="2" id="KW-0472">Membrane</keyword>
<evidence type="ECO:0000256" key="1">
    <source>
        <dbReference type="SAM" id="MobiDB-lite"/>
    </source>
</evidence>
<name>A0A834MQ05_VESGE</name>
<keyword evidence="2" id="KW-1133">Transmembrane helix</keyword>